<feature type="domain" description="Transcription elongation factor GreA/GreB C-terminal" evidence="7">
    <location>
        <begin position="527"/>
        <end position="601"/>
    </location>
</feature>
<gene>
    <name evidence="5" type="primary">greA</name>
    <name evidence="9" type="ORF">G4L39_03460</name>
</gene>
<dbReference type="AlphaFoldDB" id="A0A6M1RFS5"/>
<dbReference type="InterPro" id="IPR036953">
    <property type="entry name" value="GreA/GreB_C_sf"/>
</dbReference>
<protein>
    <recommendedName>
        <fullName evidence="5">Transcription elongation factor GreA</fullName>
    </recommendedName>
    <alternativeName>
        <fullName evidence="5">Transcript cleavage factor GreA</fullName>
    </alternativeName>
</protein>
<dbReference type="Proteomes" id="UP000477311">
    <property type="component" value="Unassembled WGS sequence"/>
</dbReference>
<evidence type="ECO:0000256" key="1">
    <source>
        <dbReference type="ARBA" id="ARBA00023015"/>
    </source>
</evidence>
<reference evidence="9 10" key="1">
    <citation type="submission" date="2020-02" db="EMBL/GenBank/DDBJ databases">
        <title>Draft genome sequence of Limisphaera ngatamarikiensis NGM72.4T, a thermophilic Verrucomicrobia grouped in subdivision 3.</title>
        <authorList>
            <person name="Carere C.R."/>
            <person name="Steen J."/>
            <person name="Hugenholtz P."/>
            <person name="Stott M.B."/>
        </authorList>
    </citation>
    <scope>NUCLEOTIDE SEQUENCE [LARGE SCALE GENOMIC DNA]</scope>
    <source>
        <strain evidence="9 10">NGM72.4</strain>
    </source>
</reference>
<dbReference type="GO" id="GO:0006354">
    <property type="term" value="P:DNA-templated transcription elongation"/>
    <property type="evidence" value="ECO:0007669"/>
    <property type="project" value="TreeGrafter"/>
</dbReference>
<dbReference type="HAMAP" id="MF_00105">
    <property type="entry name" value="GreA_GreB"/>
    <property type="match status" value="1"/>
</dbReference>
<comment type="caution">
    <text evidence="9">The sequence shown here is derived from an EMBL/GenBank/DDBJ whole genome shotgun (WGS) entry which is preliminary data.</text>
</comment>
<dbReference type="GO" id="GO:0032784">
    <property type="term" value="P:regulation of DNA-templated transcription elongation"/>
    <property type="evidence" value="ECO:0007669"/>
    <property type="project" value="UniProtKB-UniRule"/>
</dbReference>
<evidence type="ECO:0000256" key="5">
    <source>
        <dbReference type="HAMAP-Rule" id="MF_00105"/>
    </source>
</evidence>
<evidence type="ECO:0000259" key="7">
    <source>
        <dbReference type="Pfam" id="PF01272"/>
    </source>
</evidence>
<organism evidence="9 10">
    <name type="scientific">Limisphaera ngatamarikiensis</name>
    <dbReference type="NCBI Taxonomy" id="1324935"/>
    <lineage>
        <taxon>Bacteria</taxon>
        <taxon>Pseudomonadati</taxon>
        <taxon>Verrucomicrobiota</taxon>
        <taxon>Verrucomicrobiia</taxon>
        <taxon>Limisphaerales</taxon>
        <taxon>Limisphaeraceae</taxon>
        <taxon>Limisphaera</taxon>
    </lineage>
</organism>
<comment type="similarity">
    <text evidence="5">Belongs to the GreA/GreB family.</text>
</comment>
<accession>A0A6M1RFS5</accession>
<dbReference type="Pfam" id="PF01272">
    <property type="entry name" value="GreA_GreB"/>
    <property type="match status" value="1"/>
</dbReference>
<dbReference type="Pfam" id="PF03449">
    <property type="entry name" value="GreA_GreB_N"/>
    <property type="match status" value="1"/>
</dbReference>
<dbReference type="Gene3D" id="1.10.287.180">
    <property type="entry name" value="Transcription elongation factor, GreA/GreB, N-terminal domain"/>
    <property type="match status" value="1"/>
</dbReference>
<sequence length="748" mass="81769">MREEFEKLALAGKIEPRHIEPLVRLATCGFCWHRSWGFGRIRSMDPVFARFTIDFAGRPGHTMDLAFASEALKPIPATHILARKALDLEGLRQLAATQPLELIRIVLQSYGGQATVEQIQQVLVPDVIPSDWKAWWDQVRRQMKKDGHFKVPLKKTEPVVYEETERTLDEQLLETFRAARGLKARLGVVAEVVKSLGDLQDREGLLRQLIEALNEDIASHQRTQPALALEAIFVRDDLRSQVGLAPAEGELTAVELWRTLEQPGAVLEALPAAKHRRALEAFREAWPDRWVQILLNSLNEVSARVCRELVDLLVREGHLEAVKDVLARHISHHTASSELLLWLARERSDTFADVLGPEVFRAMLTALERDQFNEKRTSRLQDFILEDAQLIADLTAAADIEVVKDLTRALQFSPVFDDMDKRSLLARLVKSHPAIQSLIVGEQSRQDTGFWVSWESLERRRAEYDELVHKRIPANSREIAIARSYGDLSENHEYKAAKEMQKILLRRKEELEAQLVRARGTDFSNFPADAVGPGTVVDLIDLTTGQRETLTVLGAWDSDPDRGIISYLSPVAQALMGHKPGEEVEFEVQGTVHRHRIEAIRPYRRAQGAAPAGESGGTRSDLTAGAPVGGDTGGTAESPGAGPEASAQPALQAPESGLSPAGSARTDSGPSTEPVPPEPMPHSAGQPGVSEPLAVAASADANHPGEPVAEGPGAGVAAPEVTPTQSAASAEPGEPESKPPFGSAGSVG</sequence>
<dbReference type="InterPro" id="IPR036805">
    <property type="entry name" value="Tscrpt_elong_fac_GreA/B_N_sf"/>
</dbReference>
<keyword evidence="1 5" id="KW-0805">Transcription regulation</keyword>
<dbReference type="Gene3D" id="3.10.50.30">
    <property type="entry name" value="Transcription elongation factor, GreA/GreB, C-terminal domain"/>
    <property type="match status" value="1"/>
</dbReference>
<evidence type="ECO:0000313" key="10">
    <source>
        <dbReference type="Proteomes" id="UP000477311"/>
    </source>
</evidence>
<dbReference type="InterPro" id="IPR022691">
    <property type="entry name" value="Tscrpt_elong_fac_GreA/B_N"/>
</dbReference>
<dbReference type="RefSeq" id="WP_165105941.1">
    <property type="nucleotide sequence ID" value="NZ_JAAKYA010000017.1"/>
</dbReference>
<comment type="function">
    <text evidence="4 5">Necessary for efficient RNA polymerase transcription elongation past template-encoded arresting sites. The arresting sites in DNA have the property of trapping a certain fraction of elongating RNA polymerases that pass through, resulting in locked ternary complexes. Cleavage of the nascent transcript by cleavage factors such as GreA or GreB allows the resumption of elongation from the new 3'terminus. GreA releases sequences of 2 to 3 nucleotides.</text>
</comment>
<dbReference type="EMBL" id="JAAKYA010000017">
    <property type="protein sequence ID" value="NGO38456.1"/>
    <property type="molecule type" value="Genomic_DNA"/>
</dbReference>
<name>A0A6M1RFS5_9BACT</name>
<evidence type="ECO:0000256" key="6">
    <source>
        <dbReference type="SAM" id="MobiDB-lite"/>
    </source>
</evidence>
<evidence type="ECO:0000259" key="8">
    <source>
        <dbReference type="Pfam" id="PF03449"/>
    </source>
</evidence>
<keyword evidence="3 5" id="KW-0804">Transcription</keyword>
<dbReference type="SUPFAM" id="SSF46557">
    <property type="entry name" value="GreA transcript cleavage protein, N-terminal domain"/>
    <property type="match status" value="1"/>
</dbReference>
<keyword evidence="2 5" id="KW-0238">DNA-binding</keyword>
<keyword evidence="5" id="KW-0175">Coiled coil</keyword>
<feature type="domain" description="Transcription elongation factor GreA/GreB N-terminal" evidence="8">
    <location>
        <begin position="451"/>
        <end position="519"/>
    </location>
</feature>
<proteinExistence type="inferred from homology"/>
<feature type="compositionally biased region" description="Low complexity" evidence="6">
    <location>
        <begin position="704"/>
        <end position="721"/>
    </location>
</feature>
<dbReference type="PANTHER" id="PTHR30437:SF4">
    <property type="entry name" value="TRANSCRIPTION ELONGATION FACTOR GREA"/>
    <property type="match status" value="1"/>
</dbReference>
<dbReference type="PANTHER" id="PTHR30437">
    <property type="entry name" value="TRANSCRIPTION ELONGATION FACTOR GREA"/>
    <property type="match status" value="1"/>
</dbReference>
<dbReference type="InterPro" id="IPR001437">
    <property type="entry name" value="Tscrpt_elong_fac_GreA/B_C"/>
</dbReference>
<evidence type="ECO:0000256" key="4">
    <source>
        <dbReference type="ARBA" id="ARBA00024916"/>
    </source>
</evidence>
<evidence type="ECO:0000256" key="3">
    <source>
        <dbReference type="ARBA" id="ARBA00023163"/>
    </source>
</evidence>
<evidence type="ECO:0000256" key="2">
    <source>
        <dbReference type="ARBA" id="ARBA00023125"/>
    </source>
</evidence>
<dbReference type="GO" id="GO:0003677">
    <property type="term" value="F:DNA binding"/>
    <property type="evidence" value="ECO:0007669"/>
    <property type="project" value="UniProtKB-UniRule"/>
</dbReference>
<dbReference type="InterPro" id="IPR028624">
    <property type="entry name" value="Tscrpt_elong_fac_GreA/B"/>
</dbReference>
<dbReference type="GO" id="GO:0070063">
    <property type="term" value="F:RNA polymerase binding"/>
    <property type="evidence" value="ECO:0007669"/>
    <property type="project" value="InterPro"/>
</dbReference>
<keyword evidence="10" id="KW-1185">Reference proteome</keyword>
<dbReference type="SUPFAM" id="SSF54534">
    <property type="entry name" value="FKBP-like"/>
    <property type="match status" value="1"/>
</dbReference>
<feature type="coiled-coil region" evidence="5">
    <location>
        <begin position="494"/>
        <end position="521"/>
    </location>
</feature>
<dbReference type="InterPro" id="IPR023459">
    <property type="entry name" value="Tscrpt_elong_fac_GreA/B_fam"/>
</dbReference>
<evidence type="ECO:0000313" key="9">
    <source>
        <dbReference type="EMBL" id="NGO38456.1"/>
    </source>
</evidence>
<feature type="region of interest" description="Disordered" evidence="6">
    <location>
        <begin position="599"/>
        <end position="748"/>
    </location>
</feature>